<feature type="transmembrane region" description="Helical" evidence="5">
    <location>
        <begin position="134"/>
        <end position="151"/>
    </location>
</feature>
<reference evidence="8 9" key="1">
    <citation type="submission" date="2025-05" db="UniProtKB">
        <authorList>
            <consortium name="RefSeq"/>
        </authorList>
    </citation>
    <scope>IDENTIFICATION</scope>
    <source>
        <tissue evidence="8 9">Whole larvae</tissue>
    </source>
</reference>
<dbReference type="InterPro" id="IPR036259">
    <property type="entry name" value="MFS_trans_sf"/>
</dbReference>
<dbReference type="InterPro" id="IPR020846">
    <property type="entry name" value="MFS_dom"/>
</dbReference>
<dbReference type="RefSeq" id="XP_052750909.1">
    <property type="nucleotide sequence ID" value="XM_052894949.1"/>
</dbReference>
<feature type="transmembrane region" description="Helical" evidence="5">
    <location>
        <begin position="335"/>
        <end position="352"/>
    </location>
</feature>
<keyword evidence="2 5" id="KW-0812">Transmembrane</keyword>
<dbReference type="PROSITE" id="PS50850">
    <property type="entry name" value="MFS"/>
    <property type="match status" value="1"/>
</dbReference>
<feature type="transmembrane region" description="Helical" evidence="5">
    <location>
        <begin position="163"/>
        <end position="182"/>
    </location>
</feature>
<feature type="domain" description="Major facilitator superfamily (MFS) profile" evidence="6">
    <location>
        <begin position="80"/>
        <end position="502"/>
    </location>
</feature>
<evidence type="ECO:0000256" key="4">
    <source>
        <dbReference type="ARBA" id="ARBA00023136"/>
    </source>
</evidence>
<feature type="transmembrane region" description="Helical" evidence="5">
    <location>
        <begin position="477"/>
        <end position="498"/>
    </location>
</feature>
<dbReference type="InterPro" id="IPR005828">
    <property type="entry name" value="MFS_sugar_transport-like"/>
</dbReference>
<evidence type="ECO:0000313" key="7">
    <source>
        <dbReference type="Proteomes" id="UP001652740"/>
    </source>
</evidence>
<keyword evidence="7" id="KW-1185">Reference proteome</keyword>
<dbReference type="RefSeq" id="XP_052750910.1">
    <property type="nucleotide sequence ID" value="XM_052894950.1"/>
</dbReference>
<gene>
    <name evidence="8 9" type="primary">LOC113512377</name>
</gene>
<keyword evidence="3 5" id="KW-1133">Transmembrane helix</keyword>
<evidence type="ECO:0000256" key="1">
    <source>
        <dbReference type="ARBA" id="ARBA00004141"/>
    </source>
</evidence>
<accession>A0ABM3MIB7</accession>
<evidence type="ECO:0000313" key="8">
    <source>
        <dbReference type="RefSeq" id="XP_052750909.1"/>
    </source>
</evidence>
<organism evidence="7 8">
    <name type="scientific">Galleria mellonella</name>
    <name type="common">Greater wax moth</name>
    <dbReference type="NCBI Taxonomy" id="7137"/>
    <lineage>
        <taxon>Eukaryota</taxon>
        <taxon>Metazoa</taxon>
        <taxon>Ecdysozoa</taxon>
        <taxon>Arthropoda</taxon>
        <taxon>Hexapoda</taxon>
        <taxon>Insecta</taxon>
        <taxon>Pterygota</taxon>
        <taxon>Neoptera</taxon>
        <taxon>Endopterygota</taxon>
        <taxon>Lepidoptera</taxon>
        <taxon>Glossata</taxon>
        <taxon>Ditrysia</taxon>
        <taxon>Pyraloidea</taxon>
        <taxon>Pyralidae</taxon>
        <taxon>Galleriinae</taxon>
        <taxon>Galleria</taxon>
    </lineage>
</organism>
<proteinExistence type="predicted"/>
<dbReference type="Pfam" id="PF00083">
    <property type="entry name" value="Sugar_tr"/>
    <property type="match status" value="1"/>
</dbReference>
<dbReference type="Proteomes" id="UP001652740">
    <property type="component" value="Unplaced"/>
</dbReference>
<feature type="transmembrane region" description="Helical" evidence="5">
    <location>
        <begin position="416"/>
        <end position="439"/>
    </location>
</feature>
<dbReference type="PANTHER" id="PTHR24064">
    <property type="entry name" value="SOLUTE CARRIER FAMILY 22 MEMBER"/>
    <property type="match status" value="1"/>
</dbReference>
<feature type="transmembrane region" description="Helical" evidence="5">
    <location>
        <begin position="216"/>
        <end position="239"/>
    </location>
</feature>
<evidence type="ECO:0000256" key="2">
    <source>
        <dbReference type="ARBA" id="ARBA00022692"/>
    </source>
</evidence>
<dbReference type="CDD" id="cd17317">
    <property type="entry name" value="MFS_SLC22"/>
    <property type="match status" value="1"/>
</dbReference>
<evidence type="ECO:0000256" key="3">
    <source>
        <dbReference type="ARBA" id="ARBA00022989"/>
    </source>
</evidence>
<feature type="transmembrane region" description="Helical" evidence="5">
    <location>
        <begin position="364"/>
        <end position="385"/>
    </location>
</feature>
<feature type="transmembrane region" description="Helical" evidence="5">
    <location>
        <begin position="48"/>
        <end position="68"/>
    </location>
</feature>
<evidence type="ECO:0000256" key="5">
    <source>
        <dbReference type="SAM" id="Phobius"/>
    </source>
</evidence>
<dbReference type="SUPFAM" id="SSF103473">
    <property type="entry name" value="MFS general substrate transporter"/>
    <property type="match status" value="1"/>
</dbReference>
<keyword evidence="4 5" id="KW-0472">Membrane</keyword>
<feature type="transmembrane region" description="Helical" evidence="5">
    <location>
        <begin position="188"/>
        <end position="209"/>
    </location>
</feature>
<dbReference type="GeneID" id="113512377"/>
<protein>
    <submittedName>
        <fullName evidence="8 9">Organic cation transporter protein-like</fullName>
    </submittedName>
</protein>
<evidence type="ECO:0000259" key="6">
    <source>
        <dbReference type="PROSITE" id="PS50850"/>
    </source>
</evidence>
<feature type="transmembrane region" description="Helical" evidence="5">
    <location>
        <begin position="392"/>
        <end position="410"/>
    </location>
</feature>
<sequence>MDNSNDNVKVYTVNNRFNVTKHESNADEPEKTVDEGDKLAKAIGSFGLWQILIFLLATVPSKISGIWAQLSIIYLAPKTTFVCVERGNTTEGILNSTCYDDCVKYEYFSIFESSIISEWGLICERAWLANFTQTMYMFGVLVGSVMFGFIADRYGRRPGITTAALLQLCCSAAVPFCPNYWTFTAIRFILGTATAGLLVISFVLVVEIVGPSKRELVASVYHIPLSIGEMLMPVFAYYLRRWNTYSIGLAIPNCIFLTYIFLMPESPKWLISVGRYDEASETMIKAAARNKLPTEGMRDVVDSIDYECNVDRARREEEKASYWDLISVASLRMKNIYSCVSWFILGVSFYGGNQYVGQTSSDPFLSVGLAAGFQIPGIIISGYSYKRFGRRSTSIVFFCVCALSNAVLALPESWHYVKLVCGAIAVACAAGAFSTMYIFTSELFPTVARNMAMGASSTCSRLGSMIAPFIAGYRGAVWLPPTVFSLAPLLAVVACICLPETKGRKMADHIDQC</sequence>
<dbReference type="Gene3D" id="1.20.1250.20">
    <property type="entry name" value="MFS general substrate transporter like domains"/>
    <property type="match status" value="1"/>
</dbReference>
<evidence type="ECO:0000313" key="9">
    <source>
        <dbReference type="RefSeq" id="XP_052750910.1"/>
    </source>
</evidence>
<feature type="transmembrane region" description="Helical" evidence="5">
    <location>
        <begin position="245"/>
        <end position="262"/>
    </location>
</feature>
<comment type="subcellular location">
    <subcellularLocation>
        <location evidence="1">Membrane</location>
        <topology evidence="1">Multi-pass membrane protein</topology>
    </subcellularLocation>
</comment>
<name>A0ABM3MIB7_GALME</name>